<dbReference type="RefSeq" id="WP_098517278.1">
    <property type="nucleotide sequence ID" value="NZ_NUVX01000062.1"/>
</dbReference>
<evidence type="ECO:0000313" key="2">
    <source>
        <dbReference type="Proteomes" id="UP000224003"/>
    </source>
</evidence>
<dbReference type="Gene3D" id="3.40.630.30">
    <property type="match status" value="1"/>
</dbReference>
<name>A0A9X6WJ32_BACTU</name>
<accession>A0A9X6WJ32</accession>
<dbReference type="Proteomes" id="UP000224003">
    <property type="component" value="Unassembled WGS sequence"/>
</dbReference>
<dbReference type="SUPFAM" id="SSF55729">
    <property type="entry name" value="Acyl-CoA N-acyltransferases (Nat)"/>
    <property type="match status" value="1"/>
</dbReference>
<gene>
    <name evidence="1" type="ORF">COJ15_28400</name>
</gene>
<comment type="caution">
    <text evidence="1">The sequence shown here is derived from an EMBL/GenBank/DDBJ whole genome shotgun (WGS) entry which is preliminary data.</text>
</comment>
<organism evidence="1 2">
    <name type="scientific">Bacillus thuringiensis</name>
    <dbReference type="NCBI Taxonomy" id="1428"/>
    <lineage>
        <taxon>Bacteria</taxon>
        <taxon>Bacillati</taxon>
        <taxon>Bacillota</taxon>
        <taxon>Bacilli</taxon>
        <taxon>Bacillales</taxon>
        <taxon>Bacillaceae</taxon>
        <taxon>Bacillus</taxon>
        <taxon>Bacillus cereus group</taxon>
    </lineage>
</organism>
<dbReference type="InterPro" id="IPR016181">
    <property type="entry name" value="Acyl_CoA_acyltransferase"/>
</dbReference>
<reference evidence="1 2" key="1">
    <citation type="submission" date="2017-09" db="EMBL/GenBank/DDBJ databases">
        <title>Large-scale bioinformatics analysis of Bacillus genomes uncovers conserved roles of natural products in bacterial physiology.</title>
        <authorList>
            <consortium name="Agbiome Team Llc"/>
            <person name="Bleich R.M."/>
            <person name="Grubbs K.J."/>
            <person name="Santa Maria K.C."/>
            <person name="Allen S.E."/>
            <person name="Farag S."/>
            <person name="Shank E.A."/>
            <person name="Bowers A."/>
        </authorList>
    </citation>
    <scope>NUCLEOTIDE SEQUENCE [LARGE SCALE GENOMIC DNA]</scope>
    <source>
        <strain evidence="1 2">AFS085496</strain>
    </source>
</reference>
<sequence>MSKNINLTKKFSSVLKVTNEELTKRFNRVWGKSWVEEGYELEFSNGEGVLQYLFTNELGVDAGSLELKLNPNEIMDEFNFLNFVPKGSKLMEVDKLSILKEERGEGILDEILTTIVIAAEEHQVDYCIALIEPVFYRALRAFYKLPVQKAGKMFFYKGDDVVPMIIDAKKMIVIKEQFEWFKGQDLFVA</sequence>
<dbReference type="AlphaFoldDB" id="A0A9X6WJ32"/>
<dbReference type="EMBL" id="NUVX01000062">
    <property type="protein sequence ID" value="PFJ33166.1"/>
    <property type="molecule type" value="Genomic_DNA"/>
</dbReference>
<proteinExistence type="predicted"/>
<protein>
    <submittedName>
        <fullName evidence="1">Uncharacterized protein</fullName>
    </submittedName>
</protein>
<evidence type="ECO:0000313" key="1">
    <source>
        <dbReference type="EMBL" id="PFJ33166.1"/>
    </source>
</evidence>